<feature type="non-terminal residue" evidence="1">
    <location>
        <position position="92"/>
    </location>
</feature>
<dbReference type="AlphaFoldDB" id="A0AAV5TZ66"/>
<evidence type="ECO:0000313" key="1">
    <source>
        <dbReference type="EMBL" id="GMS99486.1"/>
    </source>
</evidence>
<accession>A0AAV5TZ66</accession>
<proteinExistence type="predicted"/>
<name>A0AAV5TZ66_9BILA</name>
<gene>
    <name evidence="1" type="ORF">PENTCL1PPCAC_21661</name>
</gene>
<comment type="caution">
    <text evidence="1">The sequence shown here is derived from an EMBL/GenBank/DDBJ whole genome shotgun (WGS) entry which is preliminary data.</text>
</comment>
<keyword evidence="2" id="KW-1185">Reference proteome</keyword>
<organism evidence="1 2">
    <name type="scientific">Pristionchus entomophagus</name>
    <dbReference type="NCBI Taxonomy" id="358040"/>
    <lineage>
        <taxon>Eukaryota</taxon>
        <taxon>Metazoa</taxon>
        <taxon>Ecdysozoa</taxon>
        <taxon>Nematoda</taxon>
        <taxon>Chromadorea</taxon>
        <taxon>Rhabditida</taxon>
        <taxon>Rhabditina</taxon>
        <taxon>Diplogasteromorpha</taxon>
        <taxon>Diplogasteroidea</taxon>
        <taxon>Neodiplogasteridae</taxon>
        <taxon>Pristionchus</taxon>
    </lineage>
</organism>
<evidence type="ECO:0008006" key="3">
    <source>
        <dbReference type="Google" id="ProtNLM"/>
    </source>
</evidence>
<sequence>MKTNEKRIDECVVATSGMLQVLYNVPDVSSLLEERVKQYIHIQDRLSVMEFLIENNAEVGIIHYLTRNMKVLILEQFQKTSWMNATSWFGLD</sequence>
<dbReference type="Proteomes" id="UP001432027">
    <property type="component" value="Unassembled WGS sequence"/>
</dbReference>
<reference evidence="1" key="1">
    <citation type="submission" date="2023-10" db="EMBL/GenBank/DDBJ databases">
        <title>Genome assembly of Pristionchus species.</title>
        <authorList>
            <person name="Yoshida K."/>
            <person name="Sommer R.J."/>
        </authorList>
    </citation>
    <scope>NUCLEOTIDE SEQUENCE</scope>
    <source>
        <strain evidence="1">RS0144</strain>
    </source>
</reference>
<evidence type="ECO:0000313" key="2">
    <source>
        <dbReference type="Proteomes" id="UP001432027"/>
    </source>
</evidence>
<dbReference type="EMBL" id="BTSX01000005">
    <property type="protein sequence ID" value="GMS99486.1"/>
    <property type="molecule type" value="Genomic_DNA"/>
</dbReference>
<protein>
    <recommendedName>
        <fullName evidence="3">Ankyrin repeat-containing protein</fullName>
    </recommendedName>
</protein>